<dbReference type="EMBL" id="RZTZ01000002">
    <property type="protein sequence ID" value="RVT65124.1"/>
    <property type="molecule type" value="Genomic_DNA"/>
</dbReference>
<dbReference type="PANTHER" id="PTHR40078:SF1">
    <property type="entry name" value="INTEGRAL MEMBRANE PROTEIN"/>
    <property type="match status" value="1"/>
</dbReference>
<proteinExistence type="predicted"/>
<feature type="transmembrane region" description="Helical" evidence="1">
    <location>
        <begin position="81"/>
        <end position="103"/>
    </location>
</feature>
<sequence length="228" mass="24938">MGALLKARKLTWRTVIFIVGLLIMSFGIVLLIKADLGSAPWDVLNIGLFYQLGLTIGSWTIIVGFFVLFVSAVLSKTIPKAGAFLNMLLVGLFIDLFLLMPFMKTPEALFGRGVMFLLGLVIMAYGMGLYISAKLGAGPRDSLMLVLSQRLGMSISTTRFIMEAIVLFSGWLMGGPVFWGTVVYAIIIGKIAGISIPQCQSWTDMLLAKVQKSHQLNKKIVNNRSADI</sequence>
<keyword evidence="3" id="KW-1185">Reference proteome</keyword>
<dbReference type="PANTHER" id="PTHR40078">
    <property type="entry name" value="INTEGRAL MEMBRANE PROTEIN-RELATED"/>
    <property type="match status" value="1"/>
</dbReference>
<name>A0A437KDF8_9BACI</name>
<protein>
    <submittedName>
        <fullName evidence="2">YitT family protein</fullName>
    </submittedName>
</protein>
<feature type="transmembrane region" description="Helical" evidence="1">
    <location>
        <begin position="109"/>
        <end position="131"/>
    </location>
</feature>
<dbReference type="Proteomes" id="UP000288024">
    <property type="component" value="Unassembled WGS sequence"/>
</dbReference>
<feature type="transmembrane region" description="Helical" evidence="1">
    <location>
        <begin position="52"/>
        <end position="74"/>
    </location>
</feature>
<dbReference type="AlphaFoldDB" id="A0A437KDF8"/>
<comment type="caution">
    <text evidence="2">The sequence shown here is derived from an EMBL/GenBank/DDBJ whole genome shotgun (WGS) entry which is preliminary data.</text>
</comment>
<feature type="transmembrane region" description="Helical" evidence="1">
    <location>
        <begin position="12"/>
        <end position="32"/>
    </location>
</feature>
<dbReference type="Pfam" id="PF19700">
    <property type="entry name" value="DUF6198"/>
    <property type="match status" value="1"/>
</dbReference>
<evidence type="ECO:0000313" key="2">
    <source>
        <dbReference type="EMBL" id="RVT65124.1"/>
    </source>
</evidence>
<evidence type="ECO:0000313" key="3">
    <source>
        <dbReference type="Proteomes" id="UP000288024"/>
    </source>
</evidence>
<keyword evidence="1" id="KW-1133">Transmembrane helix</keyword>
<reference evidence="2 3" key="1">
    <citation type="submission" date="2019-01" db="EMBL/GenBank/DDBJ databases">
        <title>Bacillus sp. M5HDSG1-1, whole genome shotgun sequence.</title>
        <authorList>
            <person name="Tuo L."/>
        </authorList>
    </citation>
    <scope>NUCLEOTIDE SEQUENCE [LARGE SCALE GENOMIC DNA]</scope>
    <source>
        <strain evidence="2 3">M5HDSG1-1</strain>
    </source>
</reference>
<keyword evidence="1" id="KW-0812">Transmembrane</keyword>
<evidence type="ECO:0000256" key="1">
    <source>
        <dbReference type="SAM" id="Phobius"/>
    </source>
</evidence>
<gene>
    <name evidence="2" type="ORF">EM808_06325</name>
</gene>
<keyword evidence="1" id="KW-0472">Membrane</keyword>
<accession>A0A437KDF8</accession>
<organism evidence="2 3">
    <name type="scientific">Niallia taxi</name>
    <dbReference type="NCBI Taxonomy" id="2499688"/>
    <lineage>
        <taxon>Bacteria</taxon>
        <taxon>Bacillati</taxon>
        <taxon>Bacillota</taxon>
        <taxon>Bacilli</taxon>
        <taxon>Bacillales</taxon>
        <taxon>Bacillaceae</taxon>
        <taxon>Niallia</taxon>
    </lineage>
</organism>
<dbReference type="InterPro" id="IPR038750">
    <property type="entry name" value="YczE/YyaS-like"/>
</dbReference>
<dbReference type="RefSeq" id="WP_127737345.1">
    <property type="nucleotide sequence ID" value="NZ_RZTZ01000002.1"/>
</dbReference>